<dbReference type="SMART" id="SM00262">
    <property type="entry name" value="GEL"/>
    <property type="match status" value="2"/>
</dbReference>
<feature type="domain" description="Gelsolin-like" evidence="2">
    <location>
        <begin position="1498"/>
        <end position="1535"/>
    </location>
</feature>
<dbReference type="SUPFAM" id="SSF55753">
    <property type="entry name" value="Actin depolymerizing proteins"/>
    <property type="match status" value="3"/>
</dbReference>
<evidence type="ECO:0000259" key="3">
    <source>
        <dbReference type="Pfam" id="PF13254"/>
    </source>
</evidence>
<dbReference type="InterPro" id="IPR029006">
    <property type="entry name" value="ADF-H/Gelsolin-like_dom_sf"/>
</dbReference>
<feature type="compositionally biased region" description="Low complexity" evidence="1">
    <location>
        <begin position="766"/>
        <end position="776"/>
    </location>
</feature>
<dbReference type="PANTHER" id="PTHR11977:SF133">
    <property type="entry name" value="DUF4045 DOMAIN-CONTAINING PROTEIN"/>
    <property type="match status" value="1"/>
</dbReference>
<keyword evidence="6" id="KW-1185">Reference proteome</keyword>
<evidence type="ECO:0000259" key="4">
    <source>
        <dbReference type="Pfam" id="PF25480"/>
    </source>
</evidence>
<feature type="compositionally biased region" description="Polar residues" evidence="1">
    <location>
        <begin position="782"/>
        <end position="791"/>
    </location>
</feature>
<dbReference type="RefSeq" id="XP_001268758.1">
    <property type="nucleotide sequence ID" value="XM_001268757.1"/>
</dbReference>
<feature type="compositionally biased region" description="Polar residues" evidence="1">
    <location>
        <begin position="402"/>
        <end position="414"/>
    </location>
</feature>
<dbReference type="eggNOG" id="KOG0443">
    <property type="taxonomic scope" value="Eukaryota"/>
</dbReference>
<dbReference type="InterPro" id="IPR057226">
    <property type="entry name" value="DUF7904"/>
</dbReference>
<evidence type="ECO:0000313" key="5">
    <source>
        <dbReference type="EMBL" id="EAW07332.1"/>
    </source>
</evidence>
<evidence type="ECO:0000259" key="2">
    <source>
        <dbReference type="Pfam" id="PF00626"/>
    </source>
</evidence>
<dbReference type="GO" id="GO:0051015">
    <property type="term" value="F:actin filament binding"/>
    <property type="evidence" value="ECO:0007669"/>
    <property type="project" value="InterPro"/>
</dbReference>
<feature type="compositionally biased region" description="Polar residues" evidence="1">
    <location>
        <begin position="170"/>
        <end position="188"/>
    </location>
</feature>
<feature type="compositionally biased region" description="Low complexity" evidence="1">
    <location>
        <begin position="816"/>
        <end position="825"/>
    </location>
</feature>
<feature type="region of interest" description="Disordered" evidence="1">
    <location>
        <begin position="21"/>
        <end position="525"/>
    </location>
</feature>
<feature type="compositionally biased region" description="Low complexity" evidence="1">
    <location>
        <begin position="884"/>
        <end position="897"/>
    </location>
</feature>
<gene>
    <name evidence="5" type="ORF">ACLA_020390</name>
</gene>
<dbReference type="Proteomes" id="UP000006701">
    <property type="component" value="Unassembled WGS sequence"/>
</dbReference>
<dbReference type="GO" id="GO:0005737">
    <property type="term" value="C:cytoplasm"/>
    <property type="evidence" value="ECO:0007669"/>
    <property type="project" value="TreeGrafter"/>
</dbReference>
<accession>A1CNW1</accession>
<feature type="compositionally biased region" description="Basic and acidic residues" evidence="1">
    <location>
        <begin position="566"/>
        <end position="585"/>
    </location>
</feature>
<feature type="compositionally biased region" description="Polar residues" evidence="1">
    <location>
        <begin position="144"/>
        <end position="163"/>
    </location>
</feature>
<dbReference type="Pfam" id="PF25480">
    <property type="entry name" value="DUF7904"/>
    <property type="match status" value="1"/>
</dbReference>
<dbReference type="GO" id="GO:0015629">
    <property type="term" value="C:actin cytoskeleton"/>
    <property type="evidence" value="ECO:0007669"/>
    <property type="project" value="TreeGrafter"/>
</dbReference>
<feature type="compositionally biased region" description="Polar residues" evidence="1">
    <location>
        <begin position="451"/>
        <end position="469"/>
    </location>
</feature>
<feature type="compositionally biased region" description="Basic and acidic residues" evidence="1">
    <location>
        <begin position="21"/>
        <end position="58"/>
    </location>
</feature>
<organism evidence="5 6">
    <name type="scientific">Aspergillus clavatus (strain ATCC 1007 / CBS 513.65 / DSM 816 / NCTC 3887 / NRRL 1 / QM 1276 / 107)</name>
    <dbReference type="NCBI Taxonomy" id="344612"/>
    <lineage>
        <taxon>Eukaryota</taxon>
        <taxon>Fungi</taxon>
        <taxon>Dikarya</taxon>
        <taxon>Ascomycota</taxon>
        <taxon>Pezizomycotina</taxon>
        <taxon>Eurotiomycetes</taxon>
        <taxon>Eurotiomycetidae</taxon>
        <taxon>Eurotiales</taxon>
        <taxon>Aspergillaceae</taxon>
        <taxon>Aspergillus</taxon>
        <taxon>Aspergillus subgen. Fumigati</taxon>
    </lineage>
</organism>
<dbReference type="OrthoDB" id="6375767at2759"/>
<name>A1CNW1_ASPCL</name>
<dbReference type="Pfam" id="PF00626">
    <property type="entry name" value="Gelsolin"/>
    <property type="match status" value="2"/>
</dbReference>
<dbReference type="PANTHER" id="PTHR11977">
    <property type="entry name" value="VILLIN"/>
    <property type="match status" value="1"/>
</dbReference>
<feature type="compositionally biased region" description="Basic and acidic residues" evidence="1">
    <location>
        <begin position="980"/>
        <end position="992"/>
    </location>
</feature>
<reference evidence="5 6" key="1">
    <citation type="journal article" date="2008" name="PLoS Genet.">
        <title>Genomic islands in the pathogenic filamentous fungus Aspergillus fumigatus.</title>
        <authorList>
            <person name="Fedorova N.D."/>
            <person name="Khaldi N."/>
            <person name="Joardar V.S."/>
            <person name="Maiti R."/>
            <person name="Amedeo P."/>
            <person name="Anderson M.J."/>
            <person name="Crabtree J."/>
            <person name="Silva J.C."/>
            <person name="Badger J.H."/>
            <person name="Albarraq A."/>
            <person name="Angiuoli S."/>
            <person name="Bussey H."/>
            <person name="Bowyer P."/>
            <person name="Cotty P.J."/>
            <person name="Dyer P.S."/>
            <person name="Egan A."/>
            <person name="Galens K."/>
            <person name="Fraser-Liggett C.M."/>
            <person name="Haas B.J."/>
            <person name="Inman J.M."/>
            <person name="Kent R."/>
            <person name="Lemieux S."/>
            <person name="Malavazi I."/>
            <person name="Orvis J."/>
            <person name="Roemer T."/>
            <person name="Ronning C.M."/>
            <person name="Sundaram J.P."/>
            <person name="Sutton G."/>
            <person name="Turner G."/>
            <person name="Venter J.C."/>
            <person name="White O.R."/>
            <person name="Whitty B.R."/>
            <person name="Youngman P."/>
            <person name="Wolfe K.H."/>
            <person name="Goldman G.H."/>
            <person name="Wortman J.R."/>
            <person name="Jiang B."/>
            <person name="Denning D.W."/>
            <person name="Nierman W.C."/>
        </authorList>
    </citation>
    <scope>NUCLEOTIDE SEQUENCE [LARGE SCALE GENOMIC DNA]</scope>
    <source>
        <strain evidence="6">ATCC 1007 / CBS 513.65 / DSM 816 / NCTC 3887 / NRRL 1</strain>
    </source>
</reference>
<dbReference type="OMA" id="AFFEIYV"/>
<dbReference type="GO" id="GO:0051014">
    <property type="term" value="P:actin filament severing"/>
    <property type="evidence" value="ECO:0007669"/>
    <property type="project" value="TreeGrafter"/>
</dbReference>
<dbReference type="KEGG" id="act:ACLA_020390"/>
<dbReference type="VEuPathDB" id="FungiDB:ACLA_020390"/>
<feature type="compositionally biased region" description="Low complexity" evidence="1">
    <location>
        <begin position="321"/>
        <end position="336"/>
    </location>
</feature>
<feature type="domain" description="Gelsolin-like" evidence="2">
    <location>
        <begin position="1368"/>
        <end position="1411"/>
    </location>
</feature>
<dbReference type="HOGENOM" id="CLU_001208_0_0_1"/>
<dbReference type="GeneID" id="4701482"/>
<feature type="domain" description="DUF4045" evidence="3">
    <location>
        <begin position="11"/>
        <end position="733"/>
    </location>
</feature>
<feature type="compositionally biased region" description="Basic and acidic residues" evidence="1">
    <location>
        <begin position="717"/>
        <end position="733"/>
    </location>
</feature>
<evidence type="ECO:0000313" key="6">
    <source>
        <dbReference type="Proteomes" id="UP000006701"/>
    </source>
</evidence>
<feature type="compositionally biased region" description="Polar residues" evidence="1">
    <location>
        <begin position="924"/>
        <end position="950"/>
    </location>
</feature>
<dbReference type="Pfam" id="PF13254">
    <property type="entry name" value="DUF4045"/>
    <property type="match status" value="1"/>
</dbReference>
<feature type="region of interest" description="Disordered" evidence="1">
    <location>
        <begin position="537"/>
        <end position="647"/>
    </location>
</feature>
<feature type="region of interest" description="Disordered" evidence="1">
    <location>
        <begin position="705"/>
        <end position="1201"/>
    </location>
</feature>
<feature type="compositionally biased region" description="Basic residues" evidence="1">
    <location>
        <begin position="956"/>
        <end position="968"/>
    </location>
</feature>
<feature type="compositionally biased region" description="Polar residues" evidence="1">
    <location>
        <begin position="994"/>
        <end position="1006"/>
    </location>
</feature>
<dbReference type="InterPro" id="IPR007122">
    <property type="entry name" value="Villin/Gelsolin"/>
</dbReference>
<dbReference type="GO" id="GO:0051016">
    <property type="term" value="P:barbed-end actin filament capping"/>
    <property type="evidence" value="ECO:0007669"/>
    <property type="project" value="TreeGrafter"/>
</dbReference>
<dbReference type="InterPro" id="IPR025118">
    <property type="entry name" value="DUF4045"/>
</dbReference>
<proteinExistence type="predicted"/>
<evidence type="ECO:0000256" key="1">
    <source>
        <dbReference type="SAM" id="MobiDB-lite"/>
    </source>
</evidence>
<protein>
    <submittedName>
        <fullName evidence="5">Gelsolin repeat protein, putative</fullName>
    </submittedName>
</protein>
<feature type="compositionally biased region" description="Basic and acidic residues" evidence="1">
    <location>
        <begin position="596"/>
        <end position="614"/>
    </location>
</feature>
<dbReference type="GO" id="GO:0005546">
    <property type="term" value="F:phosphatidylinositol-4,5-bisphosphate binding"/>
    <property type="evidence" value="ECO:0007669"/>
    <property type="project" value="TreeGrafter"/>
</dbReference>
<feature type="compositionally biased region" description="Polar residues" evidence="1">
    <location>
        <begin position="1069"/>
        <end position="1078"/>
    </location>
</feature>
<feature type="compositionally biased region" description="Low complexity" evidence="1">
    <location>
        <begin position="1184"/>
        <end position="1199"/>
    </location>
</feature>
<feature type="compositionally biased region" description="Basic and acidic residues" evidence="1">
    <location>
        <begin position="1044"/>
        <end position="1068"/>
    </location>
</feature>
<feature type="compositionally biased region" description="Polar residues" evidence="1">
    <location>
        <begin position="1143"/>
        <end position="1152"/>
    </location>
</feature>
<dbReference type="GO" id="GO:0008154">
    <property type="term" value="P:actin polymerization or depolymerization"/>
    <property type="evidence" value="ECO:0007669"/>
    <property type="project" value="TreeGrafter"/>
</dbReference>
<feature type="compositionally biased region" description="Polar residues" evidence="1">
    <location>
        <begin position="280"/>
        <end position="312"/>
    </location>
</feature>
<dbReference type="STRING" id="344612.A1CNW1"/>
<dbReference type="Gene3D" id="3.40.20.10">
    <property type="entry name" value="Severin"/>
    <property type="match status" value="3"/>
</dbReference>
<feature type="compositionally biased region" description="Polar residues" evidence="1">
    <location>
        <begin position="369"/>
        <end position="381"/>
    </location>
</feature>
<dbReference type="EMBL" id="DS027059">
    <property type="protein sequence ID" value="EAW07332.1"/>
    <property type="molecule type" value="Genomic_DNA"/>
</dbReference>
<sequence length="1606" mass="175536">MTITTDAESTEDVNDFLLRIRELGEKRDKEDEERTRKLEEEILQGRKERQARRAERARSISPTKDSPILDPARLSISSLSQRAIDPPEQLSPTPRTPEHVSSTKSDLIRDDESIATDGDLGGSKPDGSEMGTSSRPTSPVARSRTGTLSWQQRPSSRDLSGNRSFFPASPTRSPTRLNRLSALSNFSNDDLKLSRSPLTLSPSAKDVSPAHPTPLEETADSTVEETVEENTDTGKSVLEPSHTDHKDIDMDQEAPDAGKQHTPVDIGEERSRSPSRASSTFGDSSLGQRYSSVSSVSTATGLGSPIRLSSAQKIEPDPITSPSSPRRLSPERPASPTKGLGGFVQSAMMKRSDSVSKRWSAQLPAGLNRGSSFVNNRNSIAAPSYSDMYSGASPRFGREDSSLASKRPSSSHSEATIVHTAKEDERPSTPPNPSNNTRTDEGAGRPILHMRTSSTLSRNDQDSETSPAVSRTMDQRRWSPTKSTWLESALNRPDSPRHKRQQSQQSPSWKDRQSRGSVDLGRVNSFKEVATVGLMRTTAPGSHFKSLSVSGIPDLPTKLDTSNTSKAKEPQEESTPKSEDLEPKPADASPAISPTKEQKGEEGEPEAKSEDVPARKRAPTLLTPTTKKDISVSLPSPRDPLLNRPKVQSPVVDFRANLRKREVVKDDAPQKEPEFKNVFGKLKKAEASNYVAPDQLKENILKGKAALNATGGPKKTQRVDDLKESILKQKEAMKSSGGSQRRNTVGEDDVPVKSIPEAIAKRHNLSKSSSIRSNPSIDGLPSPSSQESTAPQDFENRPRSFVSSPVVEASQDIQSPQIAAAIPEPGEAEDAVTSPTSFPVNSEEGGKTNGDGQGNESKTSTAVPLEMGDPEEEADKPVRALPSETVAEVAETPAATEGLAKGKLAGRINPALAGLLSRGPPMSSEGSNKPISARSTPGNDLESPDSQSAAPLTHMTKNRARGPKRRLPKTVTVESIPSPVKDEIFAPKHDEPSANESNELNLSPIVSQAPVKVSSGWPLPDTESTPVETSEMILPRLAFSPPERPVEFKRSIPRLMERKVEQNSDKRASQVSMDSKISPSPPNDLEDIENLGDSPSRRPSLPPKPTIAPSFPVEGLTRRSPAQYSSPSPSPSPLRTNFRENRIQSPLATPQKTAPGGSIDLSRRDKALPSPPVPSKGPLSPADQQSLSTRSTRSSVSLVPQAEESHEIISSFFRTLPNSNDRVNIDTQLMLTTPRGDGRIRTLRKQLWEITGDGKRQDLPVNQEYILYEGSMYLCVHVFESDGMARIETHLWCGDDVGDAAIDDAQPFSRKVARENGCKLEIIRQGKETARFIQALGGILITRRGANSRSSSSAIFMLCGRKHLGQMVFDEVDFSRSSLCSGFSFVISATFGKLYLWKGKGSTAEEIGAARLIGMDLGLTGEFEEVAEGDELESFFEIFSYPREVDDYMRSDYWQQRPNHDRYRLRLFRVDHELGQRTGFWLRRRSGSSSPVIRPNDTVQEIVPFRQKDITAKGIYVLDTYFEIYVVVGEQASQRPAEFASAVVFAHEYGILAASLQDRPFIPNSLVSIGGLPESCRSAFRKWDKRSGSVQPRVFPLNAAIESIRS</sequence>
<dbReference type="InterPro" id="IPR007123">
    <property type="entry name" value="Gelsolin-like_dom"/>
</dbReference>
<feature type="compositionally biased region" description="Acidic residues" evidence="1">
    <location>
        <begin position="217"/>
        <end position="231"/>
    </location>
</feature>
<feature type="domain" description="DUF7904" evidence="4">
    <location>
        <begin position="1246"/>
        <end position="1344"/>
    </location>
</feature>